<reference evidence="2" key="1">
    <citation type="submission" date="2017-09" db="EMBL/GenBank/DDBJ databases">
        <authorList>
            <person name="Cho G.-S."/>
            <person name="Oguntoyinbo F.A."/>
            <person name="Cnockaert M."/>
            <person name="Kabisch J."/>
            <person name="Neve H."/>
            <person name="Bockelmann W."/>
            <person name="Wenning M."/>
            <person name="Franz C.M."/>
            <person name="Vandamme P."/>
        </authorList>
    </citation>
    <scope>NUCLEOTIDE SEQUENCE [LARGE SCALE GENOMIC DNA]</scope>
    <source>
        <strain evidence="2">MBT G8648</strain>
    </source>
</reference>
<comment type="caution">
    <text evidence="1">The sequence shown here is derived from an EMBL/GenBank/DDBJ whole genome shotgun (WGS) entry which is preliminary data.</text>
</comment>
<accession>A0A2A4HH02</accession>
<dbReference type="AlphaFoldDB" id="A0A2A4HH02"/>
<dbReference type="EMBL" id="NWUX01000024">
    <property type="protein sequence ID" value="PCF94056.1"/>
    <property type="molecule type" value="Genomic_DNA"/>
</dbReference>
<sequence length="74" mass="8304">MARQLRGTKGIEKVIRYATSNNWQVSRTRGGHIRLTKPGCAAVFTSCTPSDSHRASLNAIAQLRRAERDEQELH</sequence>
<keyword evidence="2" id="KW-1185">Reference proteome</keyword>
<evidence type="ECO:0000313" key="1">
    <source>
        <dbReference type="EMBL" id="PCF94056.1"/>
    </source>
</evidence>
<proteinExistence type="predicted"/>
<protein>
    <recommendedName>
        <fullName evidence="3">Type II toxin-antitoxin system HicA family toxin</fullName>
    </recommendedName>
</protein>
<organism evidence="1 2">
    <name type="scientific">Vreelandella nigrificans</name>
    <dbReference type="NCBI Taxonomy" id="2042704"/>
    <lineage>
        <taxon>Bacteria</taxon>
        <taxon>Pseudomonadati</taxon>
        <taxon>Pseudomonadota</taxon>
        <taxon>Gammaproteobacteria</taxon>
        <taxon>Oceanospirillales</taxon>
        <taxon>Halomonadaceae</taxon>
        <taxon>Vreelandella</taxon>
    </lineage>
</organism>
<dbReference type="Proteomes" id="UP000218677">
    <property type="component" value="Unassembled WGS sequence"/>
</dbReference>
<evidence type="ECO:0000313" key="2">
    <source>
        <dbReference type="Proteomes" id="UP000218677"/>
    </source>
</evidence>
<name>A0A2A4HH02_9GAMM</name>
<gene>
    <name evidence="1" type="ORF">CPA45_18940</name>
</gene>
<evidence type="ECO:0008006" key="3">
    <source>
        <dbReference type="Google" id="ProtNLM"/>
    </source>
</evidence>
<dbReference type="OrthoDB" id="8527745at2"/>
<dbReference type="RefSeq" id="WP_096654252.1">
    <property type="nucleotide sequence ID" value="NZ_NWUX01000024.1"/>
</dbReference>